<accession>A0ABD1UVZ6</accession>
<comment type="caution">
    <text evidence="1">The sequence shown here is derived from an EMBL/GenBank/DDBJ whole genome shotgun (WGS) entry which is preliminary data.</text>
</comment>
<sequence length="252" mass="28925">MERLAAEALIPNWERLGRRSAYPKMERLTAEEPIPNWERPCSRSASPKMERLVAESIQDNLLRQRTLLRLGKKWRQIAVEFLELLSVGTVFAAETMMIKIFCDFRPLPPVPNLDISEEFIVKAADEMRVWVNQALSIAHDIAIGGNLGLFIQMQIDEKIIISHKIIQTQYQKIDEQILKKIPLPSNNVKKTQWIQCGEAFKTKKSENQEGTSNFQRQSSVFETLVAKSPRSSIGSKDMIFWADKIDLKSLDI</sequence>
<dbReference type="AlphaFoldDB" id="A0ABD1UVZ6"/>
<reference evidence="2" key="1">
    <citation type="submission" date="2024-07" db="EMBL/GenBank/DDBJ databases">
        <title>Two chromosome-level genome assemblies of Korean endemic species Abeliophyllum distichum and Forsythia ovata (Oleaceae).</title>
        <authorList>
            <person name="Jang H."/>
        </authorList>
    </citation>
    <scope>NUCLEOTIDE SEQUENCE [LARGE SCALE GENOMIC DNA]</scope>
</reference>
<organism evidence="1 2">
    <name type="scientific">Forsythia ovata</name>
    <dbReference type="NCBI Taxonomy" id="205694"/>
    <lineage>
        <taxon>Eukaryota</taxon>
        <taxon>Viridiplantae</taxon>
        <taxon>Streptophyta</taxon>
        <taxon>Embryophyta</taxon>
        <taxon>Tracheophyta</taxon>
        <taxon>Spermatophyta</taxon>
        <taxon>Magnoliopsida</taxon>
        <taxon>eudicotyledons</taxon>
        <taxon>Gunneridae</taxon>
        <taxon>Pentapetalae</taxon>
        <taxon>asterids</taxon>
        <taxon>lamiids</taxon>
        <taxon>Lamiales</taxon>
        <taxon>Oleaceae</taxon>
        <taxon>Forsythieae</taxon>
        <taxon>Forsythia</taxon>
    </lineage>
</organism>
<dbReference type="Proteomes" id="UP001604277">
    <property type="component" value="Unassembled WGS sequence"/>
</dbReference>
<protein>
    <submittedName>
        <fullName evidence="1">Reticulon-like protein</fullName>
    </submittedName>
</protein>
<name>A0ABD1UVZ6_9LAMI</name>
<evidence type="ECO:0000313" key="2">
    <source>
        <dbReference type="Proteomes" id="UP001604277"/>
    </source>
</evidence>
<keyword evidence="2" id="KW-1185">Reference proteome</keyword>
<proteinExistence type="predicted"/>
<evidence type="ECO:0000313" key="1">
    <source>
        <dbReference type="EMBL" id="KAL2529101.1"/>
    </source>
</evidence>
<dbReference type="EMBL" id="JBFOLJ010000006">
    <property type="protein sequence ID" value="KAL2529101.1"/>
    <property type="molecule type" value="Genomic_DNA"/>
</dbReference>
<gene>
    <name evidence="1" type="ORF">Fot_21702</name>
</gene>